<evidence type="ECO:0000256" key="1">
    <source>
        <dbReference type="SAM" id="SignalP"/>
    </source>
</evidence>
<dbReference type="AlphaFoldDB" id="A0A7W9FKT5"/>
<evidence type="ECO:0000313" key="3">
    <source>
        <dbReference type="EMBL" id="MBB5751513.1"/>
    </source>
</evidence>
<accession>A0A7W9FKT5</accession>
<dbReference type="InterPro" id="IPR019223">
    <property type="entry name" value="DUF2147"/>
</dbReference>
<evidence type="ECO:0000313" key="4">
    <source>
        <dbReference type="Proteomes" id="UP000523821"/>
    </source>
</evidence>
<dbReference type="Pfam" id="PF09917">
    <property type="entry name" value="DUF2147"/>
    <property type="match status" value="1"/>
</dbReference>
<protein>
    <submittedName>
        <fullName evidence="3">Uncharacterized protein (DUF2147 family)</fullName>
    </submittedName>
</protein>
<name>A0A7W9FKT5_9HYPH</name>
<organism evidence="3 4">
    <name type="scientific">Prosthecomicrobium pneumaticum</name>
    <dbReference type="NCBI Taxonomy" id="81895"/>
    <lineage>
        <taxon>Bacteria</taxon>
        <taxon>Pseudomonadati</taxon>
        <taxon>Pseudomonadota</taxon>
        <taxon>Alphaproteobacteria</taxon>
        <taxon>Hyphomicrobiales</taxon>
        <taxon>Kaistiaceae</taxon>
        <taxon>Prosthecomicrobium</taxon>
    </lineage>
</organism>
<dbReference type="PANTHER" id="PTHR36919:SF2">
    <property type="entry name" value="BLL6627 PROTEIN"/>
    <property type="match status" value="1"/>
</dbReference>
<keyword evidence="1" id="KW-0732">Signal</keyword>
<sequence>MAGPTTLRPLLAFAVALVAGPAIAAEPDPRGIWARDDGNARVRIAPCGAALCATNLWIRDTSKGEAVGDVLIMDVEPAGATLRGTAQDPKRGLRYSIRISRSGDRLQTRGCMLGGLLCKTVGWSRLP</sequence>
<reference evidence="3 4" key="1">
    <citation type="submission" date="2020-08" db="EMBL/GenBank/DDBJ databases">
        <title>Genomic Encyclopedia of Type Strains, Phase IV (KMG-IV): sequencing the most valuable type-strain genomes for metagenomic binning, comparative biology and taxonomic classification.</title>
        <authorList>
            <person name="Goeker M."/>
        </authorList>
    </citation>
    <scope>NUCLEOTIDE SEQUENCE [LARGE SCALE GENOMIC DNA]</scope>
    <source>
        <strain evidence="3 4">DSM 16268</strain>
    </source>
</reference>
<dbReference type="Proteomes" id="UP000523821">
    <property type="component" value="Unassembled WGS sequence"/>
</dbReference>
<proteinExistence type="predicted"/>
<feature type="chain" id="PRO_5030642075" evidence="1">
    <location>
        <begin position="25"/>
        <end position="127"/>
    </location>
</feature>
<evidence type="ECO:0000259" key="2">
    <source>
        <dbReference type="Pfam" id="PF09917"/>
    </source>
</evidence>
<feature type="signal peptide" evidence="1">
    <location>
        <begin position="1"/>
        <end position="24"/>
    </location>
</feature>
<feature type="domain" description="DUF2147" evidence="2">
    <location>
        <begin position="31"/>
        <end position="125"/>
    </location>
</feature>
<dbReference type="PANTHER" id="PTHR36919">
    <property type="entry name" value="BLR1215 PROTEIN"/>
    <property type="match status" value="1"/>
</dbReference>
<keyword evidence="4" id="KW-1185">Reference proteome</keyword>
<dbReference type="Gene3D" id="2.40.128.520">
    <property type="match status" value="1"/>
</dbReference>
<dbReference type="RefSeq" id="WP_183852251.1">
    <property type="nucleotide sequence ID" value="NZ_JACHOO010000001.1"/>
</dbReference>
<comment type="caution">
    <text evidence="3">The sequence shown here is derived from an EMBL/GenBank/DDBJ whole genome shotgun (WGS) entry which is preliminary data.</text>
</comment>
<gene>
    <name evidence="3" type="ORF">GGQ63_000556</name>
</gene>
<dbReference type="EMBL" id="JACHOO010000001">
    <property type="protein sequence ID" value="MBB5751513.1"/>
    <property type="molecule type" value="Genomic_DNA"/>
</dbReference>